<accession>A0A941W1S8</accession>
<evidence type="ECO:0000313" key="4">
    <source>
        <dbReference type="Proteomes" id="UP000722750"/>
    </source>
</evidence>
<dbReference type="PANTHER" id="PTHR33713">
    <property type="entry name" value="ANTITOXIN YAFN-RELATED"/>
    <property type="match status" value="1"/>
</dbReference>
<dbReference type="Proteomes" id="UP000722750">
    <property type="component" value="Unassembled WGS sequence"/>
</dbReference>
<organism evidence="3 4">
    <name type="scientific">Candidatus Scalindua arabica</name>
    <dbReference type="NCBI Taxonomy" id="1127984"/>
    <lineage>
        <taxon>Bacteria</taxon>
        <taxon>Pseudomonadati</taxon>
        <taxon>Planctomycetota</taxon>
        <taxon>Candidatus Brocadiia</taxon>
        <taxon>Candidatus Brocadiales</taxon>
        <taxon>Candidatus Scalinduaceae</taxon>
        <taxon>Candidatus Scalindua</taxon>
    </lineage>
</organism>
<dbReference type="AlphaFoldDB" id="A0A941W1S8"/>
<comment type="similarity">
    <text evidence="1 2">Belongs to the phD/YefM antitoxin family.</text>
</comment>
<gene>
    <name evidence="3" type="ORF">MAG551_01087</name>
</gene>
<dbReference type="InterPro" id="IPR006442">
    <property type="entry name" value="Antitoxin_Phd/YefM"/>
</dbReference>
<comment type="caution">
    <text evidence="3">The sequence shown here is derived from an EMBL/GenBank/DDBJ whole genome shotgun (WGS) entry which is preliminary data.</text>
</comment>
<dbReference type="SUPFAM" id="SSF143120">
    <property type="entry name" value="YefM-like"/>
    <property type="match status" value="1"/>
</dbReference>
<sequence length="83" mass="9562">MKALTYTSVRSNLAKTMKDVCDDHDPVIITRKKHDAVVMMSLEDYEALNETAYLLHSPRNTKRLLESIEELEKGNGKERKLVE</sequence>
<dbReference type="InterPro" id="IPR051405">
    <property type="entry name" value="phD/YefM_antitoxin"/>
</dbReference>
<dbReference type="NCBIfam" id="TIGR01552">
    <property type="entry name" value="phd_fam"/>
    <property type="match status" value="1"/>
</dbReference>
<dbReference type="Pfam" id="PF02604">
    <property type="entry name" value="PhdYeFM_antitox"/>
    <property type="match status" value="1"/>
</dbReference>
<dbReference type="Gene3D" id="6.10.250.330">
    <property type="match status" value="1"/>
</dbReference>
<dbReference type="Gene3D" id="3.40.1620.10">
    <property type="entry name" value="YefM-like domain"/>
    <property type="match status" value="1"/>
</dbReference>
<protein>
    <recommendedName>
        <fullName evidence="2">Antitoxin</fullName>
    </recommendedName>
</protein>
<dbReference type="EMBL" id="JAANXD010000044">
    <property type="protein sequence ID" value="MBS1258034.1"/>
    <property type="molecule type" value="Genomic_DNA"/>
</dbReference>
<reference evidence="3" key="1">
    <citation type="journal article" date="2021" name="ISME J.">
        <title>Fine-scale metabolic discontinuity in a stratified prokaryote microbiome of a Red Sea deep halocline.</title>
        <authorList>
            <person name="Michoud G."/>
            <person name="Ngugi D.K."/>
            <person name="Barozzi A."/>
            <person name="Merlino G."/>
            <person name="Calleja M.L."/>
            <person name="Delgado-Huertas A."/>
            <person name="Moran X.A.G."/>
            <person name="Daffonchio D."/>
        </authorList>
    </citation>
    <scope>NUCLEOTIDE SEQUENCE</scope>
    <source>
        <strain evidence="3">SuakinDeep_MAG55_1</strain>
    </source>
</reference>
<dbReference type="InterPro" id="IPR036165">
    <property type="entry name" value="YefM-like_sf"/>
</dbReference>
<proteinExistence type="inferred from homology"/>
<evidence type="ECO:0000256" key="2">
    <source>
        <dbReference type="RuleBase" id="RU362080"/>
    </source>
</evidence>
<evidence type="ECO:0000313" key="3">
    <source>
        <dbReference type="EMBL" id="MBS1258034.1"/>
    </source>
</evidence>
<dbReference type="PANTHER" id="PTHR33713:SF6">
    <property type="entry name" value="ANTITOXIN YEFM"/>
    <property type="match status" value="1"/>
</dbReference>
<name>A0A941W1S8_9BACT</name>
<comment type="function">
    <text evidence="2">Antitoxin component of a type II toxin-antitoxin (TA) system.</text>
</comment>
<evidence type="ECO:0000256" key="1">
    <source>
        <dbReference type="ARBA" id="ARBA00009981"/>
    </source>
</evidence>